<feature type="region of interest" description="Disordered" evidence="8">
    <location>
        <begin position="601"/>
        <end position="679"/>
    </location>
</feature>
<dbReference type="RefSeq" id="XP_026676567.1">
    <property type="nucleotide sequence ID" value="XM_026820766.1"/>
</dbReference>
<comment type="similarity">
    <text evidence="7">Belongs to the DHHC palmitoyltransferase family.</text>
</comment>
<comment type="domain">
    <text evidence="7">The DHHC domain is required for palmitoyltransferase activity.</text>
</comment>
<evidence type="ECO:0000256" key="3">
    <source>
        <dbReference type="ARBA" id="ARBA00022692"/>
    </source>
</evidence>
<comment type="catalytic activity">
    <reaction evidence="7">
        <text>L-cysteinyl-[protein] + hexadecanoyl-CoA = S-hexadecanoyl-L-cysteinyl-[protein] + CoA</text>
        <dbReference type="Rhea" id="RHEA:36683"/>
        <dbReference type="Rhea" id="RHEA-COMP:10131"/>
        <dbReference type="Rhea" id="RHEA-COMP:11032"/>
        <dbReference type="ChEBI" id="CHEBI:29950"/>
        <dbReference type="ChEBI" id="CHEBI:57287"/>
        <dbReference type="ChEBI" id="CHEBI:57379"/>
        <dbReference type="ChEBI" id="CHEBI:74151"/>
        <dbReference type="EC" id="2.3.1.225"/>
    </reaction>
</comment>
<protein>
    <recommendedName>
        <fullName evidence="7">Palmitoyltransferase</fullName>
        <ecNumber evidence="7">2.3.1.225</ecNumber>
    </recommendedName>
</protein>
<keyword evidence="4 7" id="KW-1133">Transmembrane helix</keyword>
<dbReference type="Proteomes" id="UP000079169">
    <property type="component" value="Unplaced"/>
</dbReference>
<evidence type="ECO:0000256" key="7">
    <source>
        <dbReference type="RuleBase" id="RU079119"/>
    </source>
</evidence>
<feature type="compositionally biased region" description="Polar residues" evidence="8">
    <location>
        <begin position="642"/>
        <end position="651"/>
    </location>
</feature>
<dbReference type="STRING" id="121845.A0A3Q0IK63"/>
<dbReference type="GO" id="GO:0019706">
    <property type="term" value="F:protein-cysteine S-palmitoyltransferase activity"/>
    <property type="evidence" value="ECO:0007669"/>
    <property type="project" value="UniProtKB-EC"/>
</dbReference>
<feature type="compositionally biased region" description="Low complexity" evidence="8">
    <location>
        <begin position="568"/>
        <end position="578"/>
    </location>
</feature>
<evidence type="ECO:0000313" key="11">
    <source>
        <dbReference type="RefSeq" id="XP_026676567.1"/>
    </source>
</evidence>
<proteinExistence type="inferred from homology"/>
<dbReference type="GO" id="GO:0005794">
    <property type="term" value="C:Golgi apparatus"/>
    <property type="evidence" value="ECO:0007669"/>
    <property type="project" value="TreeGrafter"/>
</dbReference>
<evidence type="ECO:0000259" key="9">
    <source>
        <dbReference type="Pfam" id="PF01529"/>
    </source>
</evidence>
<dbReference type="GO" id="GO:0005783">
    <property type="term" value="C:endoplasmic reticulum"/>
    <property type="evidence" value="ECO:0007669"/>
    <property type="project" value="TreeGrafter"/>
</dbReference>
<keyword evidence="3 7" id="KW-0812">Transmembrane</keyword>
<keyword evidence="5 7" id="KW-0472">Membrane</keyword>
<evidence type="ECO:0000256" key="4">
    <source>
        <dbReference type="ARBA" id="ARBA00022989"/>
    </source>
</evidence>
<evidence type="ECO:0000256" key="2">
    <source>
        <dbReference type="ARBA" id="ARBA00022679"/>
    </source>
</evidence>
<organism evidence="10 11">
    <name type="scientific">Diaphorina citri</name>
    <name type="common">Asian citrus psyllid</name>
    <dbReference type="NCBI Taxonomy" id="121845"/>
    <lineage>
        <taxon>Eukaryota</taxon>
        <taxon>Metazoa</taxon>
        <taxon>Ecdysozoa</taxon>
        <taxon>Arthropoda</taxon>
        <taxon>Hexapoda</taxon>
        <taxon>Insecta</taxon>
        <taxon>Pterygota</taxon>
        <taxon>Neoptera</taxon>
        <taxon>Paraneoptera</taxon>
        <taxon>Hemiptera</taxon>
        <taxon>Sternorrhyncha</taxon>
        <taxon>Psylloidea</taxon>
        <taxon>Psyllidae</taxon>
        <taxon>Diaphorininae</taxon>
        <taxon>Diaphorina</taxon>
    </lineage>
</organism>
<dbReference type="PROSITE" id="PS50216">
    <property type="entry name" value="DHHC"/>
    <property type="match status" value="1"/>
</dbReference>
<sequence>MAIKDYIQFSDHLDQHRQHRRINGLEKPLHYQQVIIWILLVVFALISFLILIPTLHTCLQPLMYGVISSLYFIHIVSHIVAVVIDPCDPNLLHISRNVTVPEFDRSKFSHVIENGYCNLCNIYIINNKTKHCSICNKCIEKFDHHCKWLNHCIGARNYNGFIICILSALITCIIILLICISELFLYFFNPTYLNLNSWTHSSKWIHVYHNSNSSSFDFDNFLYNTPLNDQIFLCIIFVQCVLTFIITILLLHLCVFHFYISYLGLTTYEYIKKFKSNDTAVVTTQQAPRSHLNESINTINNTIYQNSLPIEENIFVYYLCYFVDLNTINNTIYQNSLPIEENIFVYYLCYFCIYRSKQKDLQVPNHKITNVNSIEITSPSHHASGWGRIKNLFKRRQDESCTDNLNNNGKLTIETIENTFNQIELQNKHHKQQLRKQQKINYICKEKFLQKQSKYNNANKKDNTFCFCLNKYYYPNYNKKNIRKVIKSCKGCKYCRKKKTPPTSVNHFSSFQFWKRNKIPNRNIDYPNVRNIQCSPNIRRNQVKPLTPNETAVFIPLKSPSDDEDRQLQQSPSSTSLPSLPPPNRKQLQNVSLKELGDAITSANNGRNSANSNNGSSKQRKSSVSQLRSTKEPNLSPIHESGLSNPSTPHLRNQKMKINKQTGQSGLWLSVDSPLASRK</sequence>
<dbReference type="PaxDb" id="121845-A0A3Q0IK63"/>
<dbReference type="AlphaFoldDB" id="A0A3Q0IK63"/>
<evidence type="ECO:0000313" key="10">
    <source>
        <dbReference type="Proteomes" id="UP000079169"/>
    </source>
</evidence>
<feature type="transmembrane region" description="Helical" evidence="7">
    <location>
        <begin position="62"/>
        <end position="84"/>
    </location>
</feature>
<feature type="region of interest" description="Disordered" evidence="8">
    <location>
        <begin position="554"/>
        <end position="586"/>
    </location>
</feature>
<dbReference type="InterPro" id="IPR039859">
    <property type="entry name" value="PFA4/ZDH16/20/ERF2-like"/>
</dbReference>
<evidence type="ECO:0000256" key="6">
    <source>
        <dbReference type="ARBA" id="ARBA00023315"/>
    </source>
</evidence>
<evidence type="ECO:0000256" key="1">
    <source>
        <dbReference type="ARBA" id="ARBA00004141"/>
    </source>
</evidence>
<feature type="compositionally biased region" description="Low complexity" evidence="8">
    <location>
        <begin position="602"/>
        <end position="617"/>
    </location>
</feature>
<keyword evidence="2 7" id="KW-0808">Transferase</keyword>
<dbReference type="KEGG" id="dci:103505422"/>
<accession>A0A3Q0IK63</accession>
<gene>
    <name evidence="11" type="primary">LOC103505422</name>
</gene>
<dbReference type="EC" id="2.3.1.225" evidence="7"/>
<reference evidence="11" key="1">
    <citation type="submission" date="2025-08" db="UniProtKB">
        <authorList>
            <consortium name="RefSeq"/>
        </authorList>
    </citation>
    <scope>IDENTIFICATION</scope>
</reference>
<feature type="transmembrane region" description="Helical" evidence="7">
    <location>
        <begin position="161"/>
        <end position="188"/>
    </location>
</feature>
<feature type="transmembrane region" description="Helical" evidence="7">
    <location>
        <begin position="34"/>
        <end position="56"/>
    </location>
</feature>
<feature type="domain" description="Palmitoyltransferase DHHC" evidence="9">
    <location>
        <begin position="113"/>
        <end position="273"/>
    </location>
</feature>
<keyword evidence="6 7" id="KW-0012">Acyltransferase</keyword>
<name>A0A3Q0IK63_DIACI</name>
<keyword evidence="10" id="KW-1185">Reference proteome</keyword>
<dbReference type="GO" id="GO:0006612">
    <property type="term" value="P:protein targeting to membrane"/>
    <property type="evidence" value="ECO:0007669"/>
    <property type="project" value="TreeGrafter"/>
</dbReference>
<dbReference type="GeneID" id="103505422"/>
<evidence type="ECO:0000256" key="5">
    <source>
        <dbReference type="ARBA" id="ARBA00023136"/>
    </source>
</evidence>
<feature type="transmembrane region" description="Helical" evidence="7">
    <location>
        <begin position="230"/>
        <end position="263"/>
    </location>
</feature>
<dbReference type="InterPro" id="IPR001594">
    <property type="entry name" value="Palmitoyltrfase_DHHC"/>
</dbReference>
<dbReference type="GO" id="GO:0016020">
    <property type="term" value="C:membrane"/>
    <property type="evidence" value="ECO:0007669"/>
    <property type="project" value="UniProtKB-SubCell"/>
</dbReference>
<dbReference type="Pfam" id="PF01529">
    <property type="entry name" value="DHHC"/>
    <property type="match status" value="1"/>
</dbReference>
<dbReference type="PANTHER" id="PTHR22883">
    <property type="entry name" value="ZINC FINGER DHHC DOMAIN CONTAINING PROTEIN"/>
    <property type="match status" value="1"/>
</dbReference>
<comment type="subcellular location">
    <subcellularLocation>
        <location evidence="1">Membrane</location>
        <topology evidence="1">Multi-pass membrane protein</topology>
    </subcellularLocation>
</comment>
<dbReference type="PANTHER" id="PTHR22883:SF203">
    <property type="entry name" value="PALMITOYLTRANSFERASE"/>
    <property type="match status" value="1"/>
</dbReference>
<evidence type="ECO:0000256" key="8">
    <source>
        <dbReference type="SAM" id="MobiDB-lite"/>
    </source>
</evidence>